<organism evidence="2 3">
    <name type="scientific">endosymbiont of Galathealinum brachiosum</name>
    <dbReference type="NCBI Taxonomy" id="2200906"/>
    <lineage>
        <taxon>Bacteria</taxon>
        <taxon>Pseudomonadati</taxon>
        <taxon>Pseudomonadota</taxon>
        <taxon>Gammaproteobacteria</taxon>
        <taxon>sulfur-oxidizing symbionts</taxon>
    </lineage>
</organism>
<comment type="caution">
    <text evidence="2">The sequence shown here is derived from an EMBL/GenBank/DDBJ whole genome shotgun (WGS) entry which is preliminary data.</text>
</comment>
<dbReference type="Proteomes" id="UP000254266">
    <property type="component" value="Unassembled WGS sequence"/>
</dbReference>
<proteinExistence type="predicted"/>
<reference evidence="2 3" key="1">
    <citation type="journal article" date="2018" name="ISME J.">
        <title>Endosymbiont genomes yield clues of tubeworm success.</title>
        <authorList>
            <person name="Li Y."/>
            <person name="Liles M.R."/>
            <person name="Halanych K.M."/>
        </authorList>
    </citation>
    <scope>NUCLEOTIDE SEQUENCE [LARGE SCALE GENOMIC DNA]</scope>
    <source>
        <strain evidence="2">A1464</strain>
    </source>
</reference>
<keyword evidence="1" id="KW-1133">Transmembrane helix</keyword>
<keyword evidence="3" id="KW-1185">Reference proteome</keyword>
<dbReference type="AlphaFoldDB" id="A0A370DGT0"/>
<accession>A0A370DGT0</accession>
<name>A0A370DGT0_9GAMM</name>
<evidence type="ECO:0000313" key="3">
    <source>
        <dbReference type="Proteomes" id="UP000254266"/>
    </source>
</evidence>
<keyword evidence="1" id="KW-0812">Transmembrane</keyword>
<feature type="transmembrane region" description="Helical" evidence="1">
    <location>
        <begin position="97"/>
        <end position="117"/>
    </location>
</feature>
<evidence type="ECO:0000313" key="2">
    <source>
        <dbReference type="EMBL" id="RDH84043.1"/>
    </source>
</evidence>
<evidence type="ECO:0000256" key="1">
    <source>
        <dbReference type="SAM" id="Phobius"/>
    </source>
</evidence>
<protein>
    <submittedName>
        <fullName evidence="2">Uncharacterized protein</fullName>
    </submittedName>
</protein>
<keyword evidence="1" id="KW-0472">Membrane</keyword>
<feature type="transmembrane region" description="Helical" evidence="1">
    <location>
        <begin position="12"/>
        <end position="32"/>
    </location>
</feature>
<gene>
    <name evidence="2" type="ORF">DIZ80_07875</name>
</gene>
<sequence>MKTLYNNKVAQYVLIICLSAAILFVQSFKLHMHIQHDDAPLSYVAEGHLVGLHVAFPPHKTTYINHHQVTTQDHHHPVEIDVSSSTFVKKMGLLNPFILLFFIISILICVTHTCRILRKHDSNAERPANYYLIQPPLRAPPC</sequence>
<dbReference type="EMBL" id="QFXC01000008">
    <property type="protein sequence ID" value="RDH84043.1"/>
    <property type="molecule type" value="Genomic_DNA"/>
</dbReference>